<comment type="caution">
    <text evidence="1">The sequence shown here is derived from an EMBL/GenBank/DDBJ whole genome shotgun (WGS) entry which is preliminary data.</text>
</comment>
<sequence length="253" mass="28732">MEDVTNILYGIARVILYLPEDSRLEIIHRDHKTSNVLLDAEINPNISDFGPARIFGDQTEEVTGRVIGTQSVLLVFIRDVFSFGVLTLEIVNGKKNWGFHHLDRDLNLIGHAWKLWSEGDPMEIIDEQKKMKGPFSADELVKCIEVGLLCVQQRIEDWPTMSSVLTMLSNESIKVPQPEEGLCRGYSGVRTPGKKKAWVKFGWHRTTGVRFYAGSSPSAVRADNAIKCTCLPEFKPMYPHDWFINCVEKRNPD</sequence>
<keyword evidence="2" id="KW-1185">Reference proteome</keyword>
<protein>
    <submittedName>
        <fullName evidence="1">Uncharacterized protein</fullName>
    </submittedName>
</protein>
<dbReference type="EMBL" id="CM039171">
    <property type="protein sequence ID" value="KAH9796635.1"/>
    <property type="molecule type" value="Genomic_DNA"/>
</dbReference>
<evidence type="ECO:0000313" key="1">
    <source>
        <dbReference type="EMBL" id="KAH9796635.1"/>
    </source>
</evidence>
<proteinExistence type="predicted"/>
<accession>A0ACB8NF51</accession>
<organism evidence="1 2">
    <name type="scientific">Citrus sinensis</name>
    <name type="common">Sweet orange</name>
    <name type="synonym">Citrus aurantium var. sinensis</name>
    <dbReference type="NCBI Taxonomy" id="2711"/>
    <lineage>
        <taxon>Eukaryota</taxon>
        <taxon>Viridiplantae</taxon>
        <taxon>Streptophyta</taxon>
        <taxon>Embryophyta</taxon>
        <taxon>Tracheophyta</taxon>
        <taxon>Spermatophyta</taxon>
        <taxon>Magnoliopsida</taxon>
        <taxon>eudicotyledons</taxon>
        <taxon>Gunneridae</taxon>
        <taxon>Pentapetalae</taxon>
        <taxon>rosids</taxon>
        <taxon>malvids</taxon>
        <taxon>Sapindales</taxon>
        <taxon>Rutaceae</taxon>
        <taxon>Aurantioideae</taxon>
        <taxon>Citrus</taxon>
    </lineage>
</organism>
<name>A0ACB8NF51_CITSI</name>
<reference evidence="2" key="1">
    <citation type="journal article" date="2023" name="Hortic. Res.">
        <title>A chromosome-level phased genome enabling allele-level studies in sweet orange: a case study on citrus Huanglongbing tolerance.</title>
        <authorList>
            <person name="Wu B."/>
            <person name="Yu Q."/>
            <person name="Deng Z."/>
            <person name="Duan Y."/>
            <person name="Luo F."/>
            <person name="Gmitter F. Jr."/>
        </authorList>
    </citation>
    <scope>NUCLEOTIDE SEQUENCE [LARGE SCALE GENOMIC DNA]</scope>
    <source>
        <strain evidence="2">cv. Valencia</strain>
    </source>
</reference>
<evidence type="ECO:0000313" key="2">
    <source>
        <dbReference type="Proteomes" id="UP000829398"/>
    </source>
</evidence>
<dbReference type="Proteomes" id="UP000829398">
    <property type="component" value="Chromosome 2"/>
</dbReference>
<gene>
    <name evidence="1" type="ORF">KPL71_005599</name>
</gene>